<dbReference type="PANTHER" id="PTHR43885:SF1">
    <property type="entry name" value="SUPERFAMILY HYDROLASE, PUTATIVE (AFU_ORTHOLOGUE AFUA_4G13290)-RELATED"/>
    <property type="match status" value="1"/>
</dbReference>
<reference evidence="1 2" key="1">
    <citation type="submission" date="2024-09" db="EMBL/GenBank/DDBJ databases">
        <authorList>
            <person name="Sun Q."/>
            <person name="Mori K."/>
        </authorList>
    </citation>
    <scope>NUCLEOTIDE SEQUENCE [LARGE SCALE GENOMIC DNA]</scope>
    <source>
        <strain evidence="1 2">KCTC 23315</strain>
    </source>
</reference>
<dbReference type="Proteomes" id="UP001589813">
    <property type="component" value="Unassembled WGS sequence"/>
</dbReference>
<comment type="caution">
    <text evidence="1">The sequence shown here is derived from an EMBL/GenBank/DDBJ whole genome shotgun (WGS) entry which is preliminary data.</text>
</comment>
<dbReference type="SFLD" id="SFLDG01129">
    <property type="entry name" value="C1.5:_HAD__Beta-PGM__Phosphata"/>
    <property type="match status" value="1"/>
</dbReference>
<name>A0ABV6BAW6_9GAMM</name>
<dbReference type="GO" id="GO:0016787">
    <property type="term" value="F:hydrolase activity"/>
    <property type="evidence" value="ECO:0007669"/>
    <property type="project" value="UniProtKB-KW"/>
</dbReference>
<dbReference type="NCBIfam" id="TIGR01549">
    <property type="entry name" value="HAD-SF-IA-v1"/>
    <property type="match status" value="1"/>
</dbReference>
<keyword evidence="1" id="KW-0378">Hydrolase</keyword>
<dbReference type="InterPro" id="IPR006439">
    <property type="entry name" value="HAD-SF_hydro_IA"/>
</dbReference>
<dbReference type="InterPro" id="IPR023214">
    <property type="entry name" value="HAD_sf"/>
</dbReference>
<dbReference type="RefSeq" id="WP_377241812.1">
    <property type="nucleotide sequence ID" value="NZ_JBHLXP010000001.1"/>
</dbReference>
<accession>A0ABV6BAW6</accession>
<sequence>MQLGDHQGVIFDLDGTLVDSKLDFSVLCQQLGWPAGTPILEHLATITDSNEYLRAVTIIEQFELAGAQSADWMPGAAELLALLQQYQIPTAILTRNMRSATQHCLQRLGIAVDLVLTREDAPAKPDPTGLLIIAGHWQKAPADLLFIGDFHFDLSTARAAGMPSCLYLNPDNGHYRDQADFVLQHFAELAQRYQQKMTPVTSS</sequence>
<dbReference type="NCBIfam" id="TIGR01509">
    <property type="entry name" value="HAD-SF-IA-v3"/>
    <property type="match status" value="1"/>
</dbReference>
<dbReference type="EMBL" id="JBHLXP010000001">
    <property type="protein sequence ID" value="MFC0048019.1"/>
    <property type="molecule type" value="Genomic_DNA"/>
</dbReference>
<dbReference type="Gene3D" id="1.10.260.80">
    <property type="match status" value="1"/>
</dbReference>
<keyword evidence="2" id="KW-1185">Reference proteome</keyword>
<gene>
    <name evidence="1" type="ORF">ACFFJP_06930</name>
</gene>
<evidence type="ECO:0000313" key="1">
    <source>
        <dbReference type="EMBL" id="MFC0048019.1"/>
    </source>
</evidence>
<dbReference type="SFLD" id="SFLDS00003">
    <property type="entry name" value="Haloacid_Dehalogenase"/>
    <property type="match status" value="1"/>
</dbReference>
<evidence type="ECO:0000313" key="2">
    <source>
        <dbReference type="Proteomes" id="UP001589813"/>
    </source>
</evidence>
<dbReference type="PANTHER" id="PTHR43885">
    <property type="entry name" value="HALOACID DEHALOGENASE-LIKE HYDROLASE"/>
    <property type="match status" value="1"/>
</dbReference>
<dbReference type="Gene3D" id="3.40.50.1000">
    <property type="entry name" value="HAD superfamily/HAD-like"/>
    <property type="match status" value="1"/>
</dbReference>
<dbReference type="SUPFAM" id="SSF56784">
    <property type="entry name" value="HAD-like"/>
    <property type="match status" value="1"/>
</dbReference>
<protein>
    <submittedName>
        <fullName evidence="1">HAD family hydrolase</fullName>
        <ecNumber evidence="1">3.-.-.-</ecNumber>
    </submittedName>
</protein>
<dbReference type="InterPro" id="IPR036412">
    <property type="entry name" value="HAD-like_sf"/>
</dbReference>
<organism evidence="1 2">
    <name type="scientific">Rheinheimera tilapiae</name>
    <dbReference type="NCBI Taxonomy" id="875043"/>
    <lineage>
        <taxon>Bacteria</taxon>
        <taxon>Pseudomonadati</taxon>
        <taxon>Pseudomonadota</taxon>
        <taxon>Gammaproteobacteria</taxon>
        <taxon>Chromatiales</taxon>
        <taxon>Chromatiaceae</taxon>
        <taxon>Rheinheimera</taxon>
    </lineage>
</organism>
<dbReference type="EC" id="3.-.-.-" evidence="1"/>
<dbReference type="Pfam" id="PF00702">
    <property type="entry name" value="Hydrolase"/>
    <property type="match status" value="1"/>
</dbReference>
<proteinExistence type="predicted"/>